<evidence type="ECO:0000256" key="2">
    <source>
        <dbReference type="ARBA" id="ARBA00023125"/>
    </source>
</evidence>
<dbReference type="Gene3D" id="1.10.357.10">
    <property type="entry name" value="Tetracycline Repressor, domain 2"/>
    <property type="match status" value="1"/>
</dbReference>
<name>A0A1Q4H9B0_9MYCO</name>
<proteinExistence type="predicted"/>
<keyword evidence="1" id="KW-0805">Transcription regulation</keyword>
<evidence type="ECO:0000256" key="4">
    <source>
        <dbReference type="PROSITE-ProRule" id="PRU00335"/>
    </source>
</evidence>
<evidence type="ECO:0000313" key="6">
    <source>
        <dbReference type="EMBL" id="OJZ64107.1"/>
    </source>
</evidence>
<keyword evidence="2 4" id="KW-0238">DNA-binding</keyword>
<dbReference type="PANTHER" id="PTHR30055">
    <property type="entry name" value="HTH-TYPE TRANSCRIPTIONAL REGULATOR RUTR"/>
    <property type="match status" value="1"/>
</dbReference>
<dbReference type="InterPro" id="IPR036271">
    <property type="entry name" value="Tet_transcr_reg_TetR-rel_C_sf"/>
</dbReference>
<protein>
    <recommendedName>
        <fullName evidence="5">HTH tetR-type domain-containing protein</fullName>
    </recommendedName>
</protein>
<dbReference type="EMBL" id="MPNT01000055">
    <property type="protein sequence ID" value="OJZ64107.1"/>
    <property type="molecule type" value="Genomic_DNA"/>
</dbReference>
<comment type="caution">
    <text evidence="6">The sequence shown here is derived from an EMBL/GenBank/DDBJ whole genome shotgun (WGS) entry which is preliminary data.</text>
</comment>
<dbReference type="Pfam" id="PF00440">
    <property type="entry name" value="TetR_N"/>
    <property type="match status" value="1"/>
</dbReference>
<evidence type="ECO:0000256" key="1">
    <source>
        <dbReference type="ARBA" id="ARBA00023015"/>
    </source>
</evidence>
<keyword evidence="7" id="KW-1185">Reference proteome</keyword>
<organism evidence="6 7">
    <name type="scientific">Mycobacterium paraffinicum</name>
    <dbReference type="NCBI Taxonomy" id="53378"/>
    <lineage>
        <taxon>Bacteria</taxon>
        <taxon>Bacillati</taxon>
        <taxon>Actinomycetota</taxon>
        <taxon>Actinomycetes</taxon>
        <taxon>Mycobacteriales</taxon>
        <taxon>Mycobacteriaceae</taxon>
        <taxon>Mycobacterium</taxon>
    </lineage>
</organism>
<dbReference type="InterPro" id="IPR009057">
    <property type="entry name" value="Homeodomain-like_sf"/>
</dbReference>
<feature type="DNA-binding region" description="H-T-H motif" evidence="4">
    <location>
        <begin position="11"/>
        <end position="30"/>
    </location>
</feature>
<reference evidence="6 7" key="1">
    <citation type="submission" date="2016-11" db="EMBL/GenBank/DDBJ databases">
        <title>Genome sequences of unsequenced Mycobacteria.</title>
        <authorList>
            <person name="Greninger A.L."/>
            <person name="Fang F."/>
            <person name="Jerome K.R."/>
        </authorList>
    </citation>
    <scope>NUCLEOTIDE SEQUENCE [LARGE SCALE GENOMIC DNA]</scope>
    <source>
        <strain evidence="6 7">M11</strain>
    </source>
</reference>
<evidence type="ECO:0000259" key="5">
    <source>
        <dbReference type="PROSITE" id="PS50977"/>
    </source>
</evidence>
<evidence type="ECO:0000256" key="3">
    <source>
        <dbReference type="ARBA" id="ARBA00023163"/>
    </source>
</evidence>
<feature type="domain" description="HTH tetR-type" evidence="5">
    <location>
        <begin position="1"/>
        <end position="48"/>
    </location>
</feature>
<dbReference type="PANTHER" id="PTHR30055:SF234">
    <property type="entry name" value="HTH-TYPE TRANSCRIPTIONAL REGULATOR BETI"/>
    <property type="match status" value="1"/>
</dbReference>
<dbReference type="GO" id="GO:0003700">
    <property type="term" value="F:DNA-binding transcription factor activity"/>
    <property type="evidence" value="ECO:0007669"/>
    <property type="project" value="TreeGrafter"/>
</dbReference>
<dbReference type="PROSITE" id="PS50977">
    <property type="entry name" value="HTH_TETR_2"/>
    <property type="match status" value="1"/>
</dbReference>
<dbReference type="STRING" id="53378.BRW65_29200"/>
<sequence length="197" mass="21300">MFSEKSFDDVAVADIARSAGVAHGLLFHYFGNKRGIYLESMRVGADQMSANFKLRPGVPPGRQIREALKKHFEYLAAHRGLALRLVLAGRGVDPEAWEVFESRRRDSVAAILEILGIDPTGDAMRMLGRAFAGAIDATAVHWLESGQPFDVDAVVESLMHIAVAAVHAAARLDPNVEGAEGVDAILFSDNAFDGIDD</sequence>
<evidence type="ECO:0000313" key="7">
    <source>
        <dbReference type="Proteomes" id="UP000186438"/>
    </source>
</evidence>
<dbReference type="SUPFAM" id="SSF48498">
    <property type="entry name" value="Tetracyclin repressor-like, C-terminal domain"/>
    <property type="match status" value="1"/>
</dbReference>
<dbReference type="SUPFAM" id="SSF46689">
    <property type="entry name" value="Homeodomain-like"/>
    <property type="match status" value="1"/>
</dbReference>
<dbReference type="Proteomes" id="UP000186438">
    <property type="component" value="Unassembled WGS sequence"/>
</dbReference>
<dbReference type="InterPro" id="IPR050109">
    <property type="entry name" value="HTH-type_TetR-like_transc_reg"/>
</dbReference>
<dbReference type="AlphaFoldDB" id="A0A1Q4H9B0"/>
<dbReference type="GO" id="GO:0000976">
    <property type="term" value="F:transcription cis-regulatory region binding"/>
    <property type="evidence" value="ECO:0007669"/>
    <property type="project" value="TreeGrafter"/>
</dbReference>
<accession>A0A1Q4H9B0</accession>
<keyword evidence="3" id="KW-0804">Transcription</keyword>
<dbReference type="InterPro" id="IPR001647">
    <property type="entry name" value="HTH_TetR"/>
</dbReference>
<gene>
    <name evidence="6" type="ORF">BRW65_29200</name>
</gene>